<dbReference type="SUPFAM" id="SSF54171">
    <property type="entry name" value="DNA-binding domain"/>
    <property type="match status" value="1"/>
</dbReference>
<evidence type="ECO:0000256" key="4">
    <source>
        <dbReference type="ARBA" id="ARBA00023163"/>
    </source>
</evidence>
<proteinExistence type="predicted"/>
<comment type="subcellular location">
    <subcellularLocation>
        <location evidence="1">Nucleus</location>
    </subcellularLocation>
</comment>
<feature type="domain" description="AP2/ERF" evidence="7">
    <location>
        <begin position="214"/>
        <end position="271"/>
    </location>
</feature>
<keyword evidence="2" id="KW-0805">Transcription regulation</keyword>
<evidence type="ECO:0000256" key="6">
    <source>
        <dbReference type="SAM" id="MobiDB-lite"/>
    </source>
</evidence>
<evidence type="ECO:0000313" key="8">
    <source>
        <dbReference type="EMBL" id="PNR40541.1"/>
    </source>
</evidence>
<dbReference type="EnsemblPlants" id="Pp3c14_3310V3.1">
    <property type="protein sequence ID" value="PAC:32961904.CDS.1"/>
    <property type="gene ID" value="Pp3c14_3310"/>
</dbReference>
<dbReference type="InterPro" id="IPR001471">
    <property type="entry name" value="AP2/ERF_dom"/>
</dbReference>
<keyword evidence="3" id="KW-0238">DNA-binding</keyword>
<feature type="compositionally biased region" description="Basic and acidic residues" evidence="6">
    <location>
        <begin position="300"/>
        <end position="320"/>
    </location>
</feature>
<reference evidence="8 10" key="1">
    <citation type="journal article" date="2008" name="Science">
        <title>The Physcomitrella genome reveals evolutionary insights into the conquest of land by plants.</title>
        <authorList>
            <person name="Rensing S."/>
            <person name="Lang D."/>
            <person name="Zimmer A."/>
            <person name="Terry A."/>
            <person name="Salamov A."/>
            <person name="Shapiro H."/>
            <person name="Nishiyama T."/>
            <person name="Perroud P.-F."/>
            <person name="Lindquist E."/>
            <person name="Kamisugi Y."/>
            <person name="Tanahashi T."/>
            <person name="Sakakibara K."/>
            <person name="Fujita T."/>
            <person name="Oishi K."/>
            <person name="Shin-I T."/>
            <person name="Kuroki Y."/>
            <person name="Toyoda A."/>
            <person name="Suzuki Y."/>
            <person name="Hashimoto A."/>
            <person name="Yamaguchi K."/>
            <person name="Sugano A."/>
            <person name="Kohara Y."/>
            <person name="Fujiyama A."/>
            <person name="Anterola A."/>
            <person name="Aoki S."/>
            <person name="Ashton N."/>
            <person name="Barbazuk W.B."/>
            <person name="Barker E."/>
            <person name="Bennetzen J."/>
            <person name="Bezanilla M."/>
            <person name="Blankenship R."/>
            <person name="Cho S.H."/>
            <person name="Dutcher S."/>
            <person name="Estelle M."/>
            <person name="Fawcett J.A."/>
            <person name="Gundlach H."/>
            <person name="Hanada K."/>
            <person name="Heyl A."/>
            <person name="Hicks K.A."/>
            <person name="Hugh J."/>
            <person name="Lohr M."/>
            <person name="Mayer K."/>
            <person name="Melkozernov A."/>
            <person name="Murata T."/>
            <person name="Nelson D."/>
            <person name="Pils B."/>
            <person name="Prigge M."/>
            <person name="Reiss B."/>
            <person name="Renner T."/>
            <person name="Rombauts S."/>
            <person name="Rushton P."/>
            <person name="Sanderfoot A."/>
            <person name="Schween G."/>
            <person name="Shiu S.-H."/>
            <person name="Stueber K."/>
            <person name="Theodoulou F.L."/>
            <person name="Tu H."/>
            <person name="Van de Peer Y."/>
            <person name="Verrier P.J."/>
            <person name="Waters E."/>
            <person name="Wood A."/>
            <person name="Yang L."/>
            <person name="Cove D."/>
            <person name="Cuming A."/>
            <person name="Hasebe M."/>
            <person name="Lucas S."/>
            <person name="Mishler D.B."/>
            <person name="Reski R."/>
            <person name="Grigoriev I."/>
            <person name="Quatrano R.S."/>
            <person name="Boore J.L."/>
        </authorList>
    </citation>
    <scope>NUCLEOTIDE SEQUENCE [LARGE SCALE GENOMIC DNA]</scope>
    <source>
        <strain evidence="9 10">cv. Gransden 2004</strain>
    </source>
</reference>
<evidence type="ECO:0000313" key="10">
    <source>
        <dbReference type="Proteomes" id="UP000006727"/>
    </source>
</evidence>
<dbReference type="AlphaFoldDB" id="A0A2K1JG78"/>
<dbReference type="Gene3D" id="3.30.730.10">
    <property type="entry name" value="AP2/ERF domain"/>
    <property type="match status" value="1"/>
</dbReference>
<organism evidence="8">
    <name type="scientific">Physcomitrium patens</name>
    <name type="common">Spreading-leaved earth moss</name>
    <name type="synonym">Physcomitrella patens</name>
    <dbReference type="NCBI Taxonomy" id="3218"/>
    <lineage>
        <taxon>Eukaryota</taxon>
        <taxon>Viridiplantae</taxon>
        <taxon>Streptophyta</taxon>
        <taxon>Embryophyta</taxon>
        <taxon>Bryophyta</taxon>
        <taxon>Bryophytina</taxon>
        <taxon>Bryopsida</taxon>
        <taxon>Funariidae</taxon>
        <taxon>Funariales</taxon>
        <taxon>Funariaceae</taxon>
        <taxon>Physcomitrium</taxon>
    </lineage>
</organism>
<dbReference type="FunFam" id="3.30.730.10:FF:000001">
    <property type="entry name" value="Ethylene-responsive transcription factor 2"/>
    <property type="match status" value="1"/>
</dbReference>
<dbReference type="GO" id="GO:0003677">
    <property type="term" value="F:DNA binding"/>
    <property type="evidence" value="ECO:0007669"/>
    <property type="project" value="UniProtKB-KW"/>
</dbReference>
<dbReference type="EMBL" id="ABEU02000014">
    <property type="protein sequence ID" value="PNR40541.1"/>
    <property type="molecule type" value="Genomic_DNA"/>
</dbReference>
<feature type="region of interest" description="Disordered" evidence="6">
    <location>
        <begin position="1"/>
        <end position="20"/>
    </location>
</feature>
<evidence type="ECO:0000256" key="3">
    <source>
        <dbReference type="ARBA" id="ARBA00023125"/>
    </source>
</evidence>
<accession>A0A2K1JG78</accession>
<dbReference type="Proteomes" id="UP000006727">
    <property type="component" value="Chromosome 14"/>
</dbReference>
<dbReference type="InterPro" id="IPR036955">
    <property type="entry name" value="AP2/ERF_dom_sf"/>
</dbReference>
<sequence length="507" mass="54827">MQGCDQLASSSPFKRKLSTIRSGKTVKREYSAPYDNSSAQTTRYHRVPKRVRVICTDPDATDSSSDEKDNFHSVRNPHRRLQEIHISTMVDESSSDSEVDELEVPSYHSVFTAEAMQCTVSYASPVDGDAMLESSRFYKKSWQSQKKALKMPEKKMPKDAQPATPAAKTAKGSVAGWAPVGRSTTVSTAKPTVAAKRQTKGALVATGIHGKPQKYRGVRQRPWGKWASEIRTASKGVRLWLGTYDTAEQAAQAYDKGAREIRGPSAHTNFSEERELEQSGAVVRTMTMSGCEASCAKSRKGEEGRWRGKEEGERCGRGEVEEGEEEEELQTAGGCGSIEEGAMSGEVALDDLSEELGNLSEELENWSEECGYWMGSPCSSSPSMEESEGSPCSSLTGCSERVGRGGGGEELVTSSSYGNSCESERAKEGNGTVEVQSGSGLGEVFLSDDFMMDWAGVGVGVGDDGGAGMVEFGAGLEFLGDDVEYLEFDCDGRESFDWLNGSDILVL</sequence>
<feature type="region of interest" description="Disordered" evidence="6">
    <location>
        <begin position="300"/>
        <end position="336"/>
    </location>
</feature>
<keyword evidence="4" id="KW-0804">Transcription</keyword>
<keyword evidence="5" id="KW-0539">Nucleus</keyword>
<dbReference type="PANTHER" id="PTHR31194">
    <property type="entry name" value="SHN SHINE , DNA BINDING / TRANSCRIPTION FACTOR"/>
    <property type="match status" value="1"/>
</dbReference>
<feature type="compositionally biased region" description="Polar residues" evidence="6">
    <location>
        <begin position="412"/>
        <end position="421"/>
    </location>
</feature>
<dbReference type="InterPro" id="IPR050913">
    <property type="entry name" value="AP2/ERF_ERF"/>
</dbReference>
<evidence type="ECO:0000256" key="2">
    <source>
        <dbReference type="ARBA" id="ARBA00023015"/>
    </source>
</evidence>
<name>A0A2K1JG78_PHYPA</name>
<dbReference type="PRINTS" id="PR00367">
    <property type="entry name" value="ETHRSPELEMNT"/>
</dbReference>
<dbReference type="Gramene" id="Pp3c14_3310V3.1">
    <property type="protein sequence ID" value="PAC:32961904.CDS.1"/>
    <property type="gene ID" value="Pp3c14_3310"/>
</dbReference>
<feature type="region of interest" description="Disordered" evidence="6">
    <location>
        <begin position="150"/>
        <end position="174"/>
    </location>
</feature>
<dbReference type="InParanoid" id="A0A2K1JG78"/>
<evidence type="ECO:0000259" key="7">
    <source>
        <dbReference type="PROSITE" id="PS51032"/>
    </source>
</evidence>
<gene>
    <name evidence="8" type="ORF">PHYPA_017943</name>
</gene>
<protein>
    <recommendedName>
        <fullName evidence="7">AP2/ERF domain-containing protein</fullName>
    </recommendedName>
</protein>
<dbReference type="Pfam" id="PF00847">
    <property type="entry name" value="AP2"/>
    <property type="match status" value="1"/>
</dbReference>
<feature type="region of interest" description="Disordered" evidence="6">
    <location>
        <begin position="404"/>
        <end position="433"/>
    </location>
</feature>
<dbReference type="PROSITE" id="PS51032">
    <property type="entry name" value="AP2_ERF"/>
    <property type="match status" value="1"/>
</dbReference>
<feature type="compositionally biased region" description="Low complexity" evidence="6">
    <location>
        <begin position="159"/>
        <end position="171"/>
    </location>
</feature>
<dbReference type="SMART" id="SM00380">
    <property type="entry name" value="AP2"/>
    <property type="match status" value="1"/>
</dbReference>
<dbReference type="GO" id="GO:0005634">
    <property type="term" value="C:nucleus"/>
    <property type="evidence" value="ECO:0007669"/>
    <property type="project" value="UniProtKB-SubCell"/>
</dbReference>
<evidence type="ECO:0000256" key="1">
    <source>
        <dbReference type="ARBA" id="ARBA00004123"/>
    </source>
</evidence>
<reference evidence="8 10" key="2">
    <citation type="journal article" date="2018" name="Plant J.">
        <title>The Physcomitrella patens chromosome-scale assembly reveals moss genome structure and evolution.</title>
        <authorList>
            <person name="Lang D."/>
            <person name="Ullrich K.K."/>
            <person name="Murat F."/>
            <person name="Fuchs J."/>
            <person name="Jenkins J."/>
            <person name="Haas F.B."/>
            <person name="Piednoel M."/>
            <person name="Gundlach H."/>
            <person name="Van Bel M."/>
            <person name="Meyberg R."/>
            <person name="Vives C."/>
            <person name="Morata J."/>
            <person name="Symeonidi A."/>
            <person name="Hiss M."/>
            <person name="Muchero W."/>
            <person name="Kamisugi Y."/>
            <person name="Saleh O."/>
            <person name="Blanc G."/>
            <person name="Decker E.L."/>
            <person name="van Gessel N."/>
            <person name="Grimwood J."/>
            <person name="Hayes R.D."/>
            <person name="Graham S.W."/>
            <person name="Gunter L.E."/>
            <person name="McDaniel S.F."/>
            <person name="Hoernstein S.N.W."/>
            <person name="Larsson A."/>
            <person name="Li F.W."/>
            <person name="Perroud P.F."/>
            <person name="Phillips J."/>
            <person name="Ranjan P."/>
            <person name="Rokshar D.S."/>
            <person name="Rothfels C.J."/>
            <person name="Schneider L."/>
            <person name="Shu S."/>
            <person name="Stevenson D.W."/>
            <person name="Thummler F."/>
            <person name="Tillich M."/>
            <person name="Villarreal Aguilar J.C."/>
            <person name="Widiez T."/>
            <person name="Wong G.K."/>
            <person name="Wymore A."/>
            <person name="Zhang Y."/>
            <person name="Zimmer A.D."/>
            <person name="Quatrano R.S."/>
            <person name="Mayer K.F.X."/>
            <person name="Goodstein D."/>
            <person name="Casacuberta J.M."/>
            <person name="Vandepoele K."/>
            <person name="Reski R."/>
            <person name="Cuming A.C."/>
            <person name="Tuskan G.A."/>
            <person name="Maumus F."/>
            <person name="Salse J."/>
            <person name="Schmutz J."/>
            <person name="Rensing S.A."/>
        </authorList>
    </citation>
    <scope>NUCLEOTIDE SEQUENCE [LARGE SCALE GENOMIC DNA]</scope>
    <source>
        <strain evidence="9 10">cv. Gransden 2004</strain>
    </source>
</reference>
<dbReference type="GO" id="GO:0003700">
    <property type="term" value="F:DNA-binding transcription factor activity"/>
    <property type="evidence" value="ECO:0007669"/>
    <property type="project" value="InterPro"/>
</dbReference>
<dbReference type="PANTHER" id="PTHR31194:SF140">
    <property type="entry name" value="ETHYLENE-RESPONSIVE TRANSCRIPTION FACTOR CRF2"/>
    <property type="match status" value="1"/>
</dbReference>
<evidence type="ECO:0000313" key="9">
    <source>
        <dbReference type="EnsemblPlants" id="PAC:32961904.CDS.1"/>
    </source>
</evidence>
<reference evidence="9" key="3">
    <citation type="submission" date="2020-12" db="UniProtKB">
        <authorList>
            <consortium name="EnsemblPlants"/>
        </authorList>
    </citation>
    <scope>IDENTIFICATION</scope>
</reference>
<dbReference type="CDD" id="cd00018">
    <property type="entry name" value="AP2"/>
    <property type="match status" value="1"/>
</dbReference>
<evidence type="ECO:0000256" key="5">
    <source>
        <dbReference type="ARBA" id="ARBA00023242"/>
    </source>
</evidence>
<keyword evidence="10" id="KW-1185">Reference proteome</keyword>
<dbReference type="InterPro" id="IPR016177">
    <property type="entry name" value="DNA-bd_dom_sf"/>
</dbReference>